<comment type="caution">
    <text evidence="2">The sequence shown here is derived from an EMBL/GenBank/DDBJ whole genome shotgun (WGS) entry which is preliminary data.</text>
</comment>
<dbReference type="Proteomes" id="UP001279410">
    <property type="component" value="Unassembled WGS sequence"/>
</dbReference>
<feature type="region of interest" description="Disordered" evidence="1">
    <location>
        <begin position="1"/>
        <end position="31"/>
    </location>
</feature>
<protein>
    <submittedName>
        <fullName evidence="2">Uncharacterized protein</fullName>
    </submittedName>
</protein>
<organism evidence="2 3">
    <name type="scientific">Lates japonicus</name>
    <name type="common">Japanese lates</name>
    <dbReference type="NCBI Taxonomy" id="270547"/>
    <lineage>
        <taxon>Eukaryota</taxon>
        <taxon>Metazoa</taxon>
        <taxon>Chordata</taxon>
        <taxon>Craniata</taxon>
        <taxon>Vertebrata</taxon>
        <taxon>Euteleostomi</taxon>
        <taxon>Actinopterygii</taxon>
        <taxon>Neopterygii</taxon>
        <taxon>Teleostei</taxon>
        <taxon>Neoteleostei</taxon>
        <taxon>Acanthomorphata</taxon>
        <taxon>Carangaria</taxon>
        <taxon>Carangaria incertae sedis</taxon>
        <taxon>Centropomidae</taxon>
        <taxon>Lates</taxon>
    </lineage>
</organism>
<reference evidence="2" key="1">
    <citation type="submission" date="2022-08" db="EMBL/GenBank/DDBJ databases">
        <title>Genome sequencing of akame (Lates japonicus).</title>
        <authorList>
            <person name="Hashiguchi Y."/>
            <person name="Takahashi H."/>
        </authorList>
    </citation>
    <scope>NUCLEOTIDE SEQUENCE</scope>
    <source>
        <strain evidence="2">Kochi</strain>
    </source>
</reference>
<sequence length="69" mass="7669">MENNSTVKDQMPIAESANPPASGCEDTTKTDSEDQLRLFATLLTARVLTKCQALKNCSQEEWVPTPNIW</sequence>
<evidence type="ECO:0000313" key="2">
    <source>
        <dbReference type="EMBL" id="GLD66050.1"/>
    </source>
</evidence>
<name>A0AAD3N6R9_LATJO</name>
<keyword evidence="3" id="KW-1185">Reference proteome</keyword>
<accession>A0AAD3N6R9</accession>
<proteinExistence type="predicted"/>
<evidence type="ECO:0000256" key="1">
    <source>
        <dbReference type="SAM" id="MobiDB-lite"/>
    </source>
</evidence>
<dbReference type="EMBL" id="BRZM01000086">
    <property type="protein sequence ID" value="GLD66050.1"/>
    <property type="molecule type" value="Genomic_DNA"/>
</dbReference>
<gene>
    <name evidence="2" type="ORF">AKAME5_001748000</name>
</gene>
<evidence type="ECO:0000313" key="3">
    <source>
        <dbReference type="Proteomes" id="UP001279410"/>
    </source>
</evidence>
<dbReference type="AlphaFoldDB" id="A0AAD3N6R9"/>